<evidence type="ECO:0000256" key="2">
    <source>
        <dbReference type="ARBA" id="ARBA00022692"/>
    </source>
</evidence>
<comment type="subcellular location">
    <subcellularLocation>
        <location evidence="1">Endomembrane system</location>
        <topology evidence="1">Multi-pass membrane protein</topology>
    </subcellularLocation>
</comment>
<evidence type="ECO:0000313" key="7">
    <source>
        <dbReference type="EMBL" id="SCO94013.1"/>
    </source>
</evidence>
<dbReference type="GO" id="GO:0006488">
    <property type="term" value="P:dolichol-linked oligosaccharide biosynthetic process"/>
    <property type="evidence" value="ECO:0007669"/>
    <property type="project" value="InterPro"/>
</dbReference>
<dbReference type="KEGG" id="pmal:PMUG01_12061000"/>
<dbReference type="PROSITE" id="PS50244">
    <property type="entry name" value="S5A_REDUCTASE"/>
    <property type="match status" value="1"/>
</dbReference>
<evidence type="ECO:0000256" key="5">
    <source>
        <dbReference type="SAM" id="Phobius"/>
    </source>
</evidence>
<dbReference type="RefSeq" id="XP_028863290.1">
    <property type="nucleotide sequence ID" value="XM_029006841.1"/>
</dbReference>
<dbReference type="InterPro" id="IPR039698">
    <property type="entry name" value="Dfg10/SRD5A3"/>
</dbReference>
<protein>
    <submittedName>
        <fullName evidence="7">Polyprenol reductase, putative</fullName>
    </submittedName>
</protein>
<feature type="transmembrane region" description="Helical" evidence="5">
    <location>
        <begin position="212"/>
        <end position="231"/>
    </location>
</feature>
<evidence type="ECO:0000256" key="4">
    <source>
        <dbReference type="ARBA" id="ARBA00023136"/>
    </source>
</evidence>
<feature type="transmembrane region" description="Helical" evidence="5">
    <location>
        <begin position="113"/>
        <end position="133"/>
    </location>
</feature>
<dbReference type="InterPro" id="IPR001104">
    <property type="entry name" value="3-oxo-5_a-steroid_4-DH_C"/>
</dbReference>
<keyword evidence="4 5" id="KW-0472">Membrane</keyword>
<dbReference type="Pfam" id="PF02544">
    <property type="entry name" value="Steroid_dh"/>
    <property type="match status" value="1"/>
</dbReference>
<dbReference type="PANTHER" id="PTHR14624:SF0">
    <property type="entry name" value="POLYPRENOL REDUCTASE"/>
    <property type="match status" value="1"/>
</dbReference>
<dbReference type="GeneID" id="39870599"/>
<dbReference type="GO" id="GO:0005783">
    <property type="term" value="C:endoplasmic reticulum"/>
    <property type="evidence" value="ECO:0007669"/>
    <property type="project" value="TreeGrafter"/>
</dbReference>
<feature type="transmembrane region" description="Helical" evidence="5">
    <location>
        <begin position="82"/>
        <end position="101"/>
    </location>
</feature>
<keyword evidence="2 5" id="KW-0812">Transmembrane</keyword>
<sequence length="291" mass="34566">MIYRFSSLTHMYSSASLFENICLLYHISGIFFLLISFYFKTINKWSLHGKNLFITIEEDERGHTYKFYTLKKKIDDIIISKAYFSHFYIVGLIVNSFLLFQDFIEYSKNERNGFYYISLTNVTLQIHLIRRLLEQLFVVRTTSKSFMHIISYFLGISFYVVTPFSLRHNDRIKYSLLTLFSLTLFVCGNLMQCDSHVRLARLRPQGGKKSDILYKIPYGGLFYFISCPHYFSEILIYFSFLTLNLNFMSSLNFTMVFLILIKNGIQTHKWYLKTLPSAYPNKNIYLKVKYI</sequence>
<evidence type="ECO:0000313" key="8">
    <source>
        <dbReference type="Proteomes" id="UP000219813"/>
    </source>
</evidence>
<proteinExistence type="predicted"/>
<dbReference type="PANTHER" id="PTHR14624">
    <property type="entry name" value="DFG10 PROTEIN"/>
    <property type="match status" value="1"/>
</dbReference>
<evidence type="ECO:0000256" key="1">
    <source>
        <dbReference type="ARBA" id="ARBA00004127"/>
    </source>
</evidence>
<reference evidence="7 8" key="1">
    <citation type="submission" date="2016-06" db="EMBL/GenBank/DDBJ databases">
        <authorList>
            <consortium name="Pathogen Informatics"/>
        </authorList>
    </citation>
    <scope>NUCLEOTIDE SEQUENCE [LARGE SCALE GENOMIC DNA]</scope>
</reference>
<dbReference type="EMBL" id="LT594633">
    <property type="protein sequence ID" value="SCO94013.1"/>
    <property type="molecule type" value="Genomic_DNA"/>
</dbReference>
<feature type="transmembrane region" description="Helical" evidence="5">
    <location>
        <begin position="237"/>
        <end position="261"/>
    </location>
</feature>
<name>A0A1D3SQ30_PLAMA</name>
<feature type="transmembrane region" description="Helical" evidence="5">
    <location>
        <begin position="145"/>
        <end position="166"/>
    </location>
</feature>
<keyword evidence="8" id="KW-1185">Reference proteome</keyword>
<accession>A0A1D3SQ30</accession>
<feature type="transmembrane region" description="Helical" evidence="5">
    <location>
        <begin position="172"/>
        <end position="191"/>
    </location>
</feature>
<dbReference type="OMA" id="WSLHGKN"/>
<organism evidence="7 8">
    <name type="scientific">Plasmodium malariae</name>
    <dbReference type="NCBI Taxonomy" id="5858"/>
    <lineage>
        <taxon>Eukaryota</taxon>
        <taxon>Sar</taxon>
        <taxon>Alveolata</taxon>
        <taxon>Apicomplexa</taxon>
        <taxon>Aconoidasida</taxon>
        <taxon>Haemosporida</taxon>
        <taxon>Plasmodiidae</taxon>
        <taxon>Plasmodium</taxon>
        <taxon>Plasmodium (Plasmodium)</taxon>
    </lineage>
</organism>
<dbReference type="OrthoDB" id="5788137at2759"/>
<dbReference type="AlphaFoldDB" id="A0A1D3SQ30"/>
<dbReference type="GO" id="GO:0003865">
    <property type="term" value="F:3-oxo-5-alpha-steroid 4-dehydrogenase activity"/>
    <property type="evidence" value="ECO:0007669"/>
    <property type="project" value="TreeGrafter"/>
</dbReference>
<evidence type="ECO:0000256" key="3">
    <source>
        <dbReference type="ARBA" id="ARBA00022989"/>
    </source>
</evidence>
<dbReference type="VEuPathDB" id="PlasmoDB:PmUG01_12061000"/>
<gene>
    <name evidence="7" type="primary">PmUG01_12061000</name>
    <name evidence="7" type="ORF">PMUG01_12061000</name>
</gene>
<evidence type="ECO:0000259" key="6">
    <source>
        <dbReference type="Pfam" id="PF02544"/>
    </source>
</evidence>
<feature type="transmembrane region" description="Helical" evidence="5">
    <location>
        <begin position="17"/>
        <end position="39"/>
    </location>
</feature>
<dbReference type="Proteomes" id="UP000219813">
    <property type="component" value="Chromosome 12"/>
</dbReference>
<keyword evidence="3 5" id="KW-1133">Transmembrane helix</keyword>
<dbReference type="GO" id="GO:0016095">
    <property type="term" value="P:polyprenol catabolic process"/>
    <property type="evidence" value="ECO:0007669"/>
    <property type="project" value="TreeGrafter"/>
</dbReference>
<dbReference type="UniPathway" id="UPA00378"/>
<feature type="domain" description="3-oxo-5-alpha-steroid 4-dehydrogenase C-terminal" evidence="6">
    <location>
        <begin position="164"/>
        <end position="282"/>
    </location>
</feature>